<dbReference type="GO" id="GO:0005829">
    <property type="term" value="C:cytosol"/>
    <property type="evidence" value="ECO:0007669"/>
    <property type="project" value="TreeGrafter"/>
</dbReference>
<reference evidence="3 4" key="1">
    <citation type="submission" date="2017-05" db="EMBL/GenBank/DDBJ databases">
        <authorList>
            <person name="Song R."/>
            <person name="Chenine A.L."/>
            <person name="Ruprecht R.M."/>
        </authorList>
    </citation>
    <scope>NUCLEOTIDE SEQUENCE [LARGE SCALE GENOMIC DNA]</scope>
    <source>
        <strain evidence="3 4">CECT 7927</strain>
    </source>
</reference>
<organism evidence="3 4">
    <name type="scientific">Vibrio mangrovi</name>
    <dbReference type="NCBI Taxonomy" id="474394"/>
    <lineage>
        <taxon>Bacteria</taxon>
        <taxon>Pseudomonadati</taxon>
        <taxon>Pseudomonadota</taxon>
        <taxon>Gammaproteobacteria</taxon>
        <taxon>Vibrionales</taxon>
        <taxon>Vibrionaceae</taxon>
        <taxon>Vibrio</taxon>
    </lineage>
</organism>
<dbReference type="Gene3D" id="3.40.50.300">
    <property type="entry name" value="P-loop containing nucleotide triphosphate hydrolases"/>
    <property type="match status" value="1"/>
</dbReference>
<keyword evidence="5" id="KW-1185">Reference proteome</keyword>
<evidence type="ECO:0000313" key="3">
    <source>
        <dbReference type="EMBL" id="SMS02752.1"/>
    </source>
</evidence>
<dbReference type="AlphaFoldDB" id="A0A1Y6J220"/>
<dbReference type="GO" id="GO:0016887">
    <property type="term" value="F:ATP hydrolysis activity"/>
    <property type="evidence" value="ECO:0007669"/>
    <property type="project" value="TreeGrafter"/>
</dbReference>
<evidence type="ECO:0000313" key="5">
    <source>
        <dbReference type="Proteomes" id="UP001283366"/>
    </source>
</evidence>
<dbReference type="PANTHER" id="PTHR43384">
    <property type="entry name" value="SEPTUM SITE-DETERMINING PROTEIN MIND HOMOLOG, CHLOROPLASTIC-RELATED"/>
    <property type="match status" value="1"/>
</dbReference>
<sequence length="404" mass="45399">MNEAIKIVRDDNNQIRLKTALTIWVLYVSDAFRRHMTLQLNKCGSVNVEFLEQNPRMMDGLKRSLPDLIFVETGPNWAQRVIELQRVEFDGPEEHDISLIVFGDETDNHGLRLALRLGATDFISAQSTVEEFFSVLKNAAEEKVASRKLADILVFLNTKGGSGATTIALNTAVEVATHYPERVLILDLDMHFGVVMDYLNLTPVYSISDVVANLSDLDEISLQSLVTKHESGVHVLSFKAENHHENYEKAQFVGRLIPVLREYYDYIFVDFSGGVDHFFSPILTQAARIFLVTQQNLVAIKNTSKIAKTLAFDYGIDRAQMSLIVNRYEKRQQIKLKDIQQTISGIDVHMVPNDFKIAIESANLGRPVVSSKKSSSIAKSVVELAQLVSPDLKETKGWLKGLFS</sequence>
<dbReference type="GO" id="GO:0009898">
    <property type="term" value="C:cytoplasmic side of plasma membrane"/>
    <property type="evidence" value="ECO:0007669"/>
    <property type="project" value="TreeGrafter"/>
</dbReference>
<dbReference type="SUPFAM" id="SSF52540">
    <property type="entry name" value="P-loop containing nucleoside triphosphate hydrolases"/>
    <property type="match status" value="1"/>
</dbReference>
<protein>
    <submittedName>
        <fullName evidence="2">AAA family ATPase</fullName>
    </submittedName>
    <submittedName>
        <fullName evidence="3">Septum site-determining protein MinD</fullName>
    </submittedName>
</protein>
<evidence type="ECO:0000259" key="1">
    <source>
        <dbReference type="Pfam" id="PF13614"/>
    </source>
</evidence>
<evidence type="ECO:0000313" key="2">
    <source>
        <dbReference type="EMBL" id="MDW6002349.1"/>
    </source>
</evidence>
<dbReference type="InterPro" id="IPR025669">
    <property type="entry name" value="AAA_dom"/>
</dbReference>
<dbReference type="PANTHER" id="PTHR43384:SF13">
    <property type="entry name" value="SLR0110 PROTEIN"/>
    <property type="match status" value="1"/>
</dbReference>
<accession>A0A1Y6J220</accession>
<dbReference type="OrthoDB" id="5813333at2"/>
<name>A0A1Y6J220_9VIBR</name>
<reference evidence="2 5" key="2">
    <citation type="submission" date="2023-11" db="EMBL/GenBank/DDBJ databases">
        <title>Plant-associative lifestyle of Vibrio porteresiae and its evolutionary dynamics.</title>
        <authorList>
            <person name="Rameshkumar N."/>
            <person name="Kirti K."/>
        </authorList>
    </citation>
    <scope>NUCLEOTIDE SEQUENCE [LARGE SCALE GENOMIC DNA]</scope>
    <source>
        <strain evidence="2 5">MSSRF38</strain>
    </source>
</reference>
<dbReference type="Pfam" id="PF13614">
    <property type="entry name" value="AAA_31"/>
    <property type="match status" value="1"/>
</dbReference>
<dbReference type="GO" id="GO:0005524">
    <property type="term" value="F:ATP binding"/>
    <property type="evidence" value="ECO:0007669"/>
    <property type="project" value="TreeGrafter"/>
</dbReference>
<dbReference type="GO" id="GO:0051782">
    <property type="term" value="P:negative regulation of cell division"/>
    <property type="evidence" value="ECO:0007669"/>
    <property type="project" value="TreeGrafter"/>
</dbReference>
<dbReference type="Proteomes" id="UP001283366">
    <property type="component" value="Unassembled WGS sequence"/>
</dbReference>
<dbReference type="InterPro" id="IPR027417">
    <property type="entry name" value="P-loop_NTPase"/>
</dbReference>
<dbReference type="EMBL" id="FXXI01000012">
    <property type="protein sequence ID" value="SMS02752.1"/>
    <property type="molecule type" value="Genomic_DNA"/>
</dbReference>
<feature type="domain" description="AAA" evidence="1">
    <location>
        <begin position="152"/>
        <end position="310"/>
    </location>
</feature>
<evidence type="ECO:0000313" key="4">
    <source>
        <dbReference type="Proteomes" id="UP000196125"/>
    </source>
</evidence>
<dbReference type="RefSeq" id="WP_087482757.1">
    <property type="nucleotide sequence ID" value="NZ_AP024883.1"/>
</dbReference>
<proteinExistence type="predicted"/>
<dbReference type="Proteomes" id="UP000196125">
    <property type="component" value="Unassembled WGS sequence"/>
</dbReference>
<dbReference type="EMBL" id="JAWRCO010000001">
    <property type="protein sequence ID" value="MDW6002349.1"/>
    <property type="molecule type" value="Genomic_DNA"/>
</dbReference>
<gene>
    <name evidence="3" type="primary">minD_3</name>
    <name evidence="2" type="ORF">SBX37_05655</name>
    <name evidence="3" type="ORF">VIM7927_04092</name>
</gene>
<dbReference type="InterPro" id="IPR050625">
    <property type="entry name" value="ParA/MinD_ATPase"/>
</dbReference>